<evidence type="ECO:0000256" key="16">
    <source>
        <dbReference type="ARBA" id="ARBA00038053"/>
    </source>
</evidence>
<dbReference type="PANTHER" id="PTHR30474:SF2">
    <property type="entry name" value="PEPTIDOGLYCAN GLYCOSYLTRANSFERASE FTSW-RELATED"/>
    <property type="match status" value="1"/>
</dbReference>
<evidence type="ECO:0000256" key="22">
    <source>
        <dbReference type="SAM" id="MobiDB-lite"/>
    </source>
</evidence>
<keyword evidence="12" id="KW-0131">Cell cycle</keyword>
<evidence type="ECO:0000313" key="25">
    <source>
        <dbReference type="Proteomes" id="UP000291259"/>
    </source>
</evidence>
<dbReference type="Proteomes" id="UP000291259">
    <property type="component" value="Chromosome"/>
</dbReference>
<evidence type="ECO:0000256" key="21">
    <source>
        <dbReference type="ARBA" id="ARBA00049966"/>
    </source>
</evidence>
<dbReference type="EMBL" id="CP035491">
    <property type="protein sequence ID" value="QAY74177.1"/>
    <property type="molecule type" value="Genomic_DNA"/>
</dbReference>
<evidence type="ECO:0000256" key="2">
    <source>
        <dbReference type="ARBA" id="ARBA00004752"/>
    </source>
</evidence>
<evidence type="ECO:0000256" key="7">
    <source>
        <dbReference type="ARBA" id="ARBA00022692"/>
    </source>
</evidence>
<evidence type="ECO:0000256" key="20">
    <source>
        <dbReference type="ARBA" id="ARBA00049902"/>
    </source>
</evidence>
<keyword evidence="9" id="KW-0573">Peptidoglycan synthesis</keyword>
<dbReference type="GO" id="GO:0008955">
    <property type="term" value="F:peptidoglycan glycosyltransferase activity"/>
    <property type="evidence" value="ECO:0007669"/>
    <property type="project" value="UniProtKB-EC"/>
</dbReference>
<feature type="transmembrane region" description="Helical" evidence="23">
    <location>
        <begin position="360"/>
        <end position="380"/>
    </location>
</feature>
<evidence type="ECO:0000256" key="12">
    <source>
        <dbReference type="ARBA" id="ARBA00023306"/>
    </source>
</evidence>
<feature type="transmembrane region" description="Helical" evidence="23">
    <location>
        <begin position="215"/>
        <end position="232"/>
    </location>
</feature>
<feature type="transmembrane region" description="Helical" evidence="23">
    <location>
        <begin position="239"/>
        <end position="257"/>
    </location>
</feature>
<keyword evidence="4" id="KW-0132">Cell division</keyword>
<comment type="catalytic activity">
    <reaction evidence="20">
        <text>[GlcNAc-(1-&gt;4)-Mur2Ac(oyl-L-Ala-gamma-D-Glu-L-Lys-D-Ala-D-Ala)](n)-di-trans,octa-cis-undecaprenyl diphosphate + beta-D-GlcNAc-(1-&gt;4)-Mur2Ac(oyl-L-Ala-gamma-D-Glu-L-Lys-D-Ala-D-Ala)-di-trans,octa-cis-undecaprenyl diphosphate = [GlcNAc-(1-&gt;4)-Mur2Ac(oyl-L-Ala-gamma-D-Glu-L-Lys-D-Ala-D-Ala)](n+1)-di-trans,octa-cis-undecaprenyl diphosphate + di-trans,octa-cis-undecaprenyl diphosphate + H(+)</text>
        <dbReference type="Rhea" id="RHEA:23708"/>
        <dbReference type="Rhea" id="RHEA-COMP:9602"/>
        <dbReference type="Rhea" id="RHEA-COMP:9603"/>
        <dbReference type="ChEBI" id="CHEBI:15378"/>
        <dbReference type="ChEBI" id="CHEBI:58405"/>
        <dbReference type="ChEBI" id="CHEBI:60033"/>
        <dbReference type="ChEBI" id="CHEBI:78435"/>
        <dbReference type="EC" id="2.4.99.28"/>
    </reaction>
</comment>
<feature type="compositionally biased region" description="Pro residues" evidence="22">
    <location>
        <begin position="1"/>
        <end position="10"/>
    </location>
</feature>
<dbReference type="PANTHER" id="PTHR30474">
    <property type="entry name" value="CELL CYCLE PROTEIN"/>
    <property type="match status" value="1"/>
</dbReference>
<gene>
    <name evidence="24" type="primary">ftsW</name>
    <name evidence="24" type="ORF">ET445_13400</name>
</gene>
<feature type="transmembrane region" description="Helical" evidence="23">
    <location>
        <begin position="58"/>
        <end position="80"/>
    </location>
</feature>
<keyword evidence="10 23" id="KW-1133">Transmembrane helix</keyword>
<evidence type="ECO:0000256" key="23">
    <source>
        <dbReference type="SAM" id="Phobius"/>
    </source>
</evidence>
<dbReference type="Pfam" id="PF01098">
    <property type="entry name" value="FTSW_RODA_SPOVE"/>
    <property type="match status" value="1"/>
</dbReference>
<feature type="transmembrane region" description="Helical" evidence="23">
    <location>
        <begin position="155"/>
        <end position="179"/>
    </location>
</feature>
<keyword evidence="11 23" id="KW-0472">Membrane</keyword>
<evidence type="ECO:0000256" key="18">
    <source>
        <dbReference type="ARBA" id="ARBA00041418"/>
    </source>
</evidence>
<dbReference type="GO" id="GO:0051301">
    <property type="term" value="P:cell division"/>
    <property type="evidence" value="ECO:0007669"/>
    <property type="project" value="UniProtKB-KW"/>
</dbReference>
<evidence type="ECO:0000256" key="11">
    <source>
        <dbReference type="ARBA" id="ARBA00023136"/>
    </source>
</evidence>
<proteinExistence type="inferred from homology"/>
<keyword evidence="13" id="KW-0961">Cell wall biogenesis/degradation</keyword>
<evidence type="ECO:0000256" key="15">
    <source>
        <dbReference type="ARBA" id="ARBA00033270"/>
    </source>
</evidence>
<accession>A0A4P6FJM6</accession>
<evidence type="ECO:0000256" key="9">
    <source>
        <dbReference type="ARBA" id="ARBA00022984"/>
    </source>
</evidence>
<name>A0A4P6FJM6_9MICO</name>
<comment type="pathway">
    <text evidence="2">Cell wall biogenesis; peptidoglycan biosynthesis.</text>
</comment>
<evidence type="ECO:0000256" key="6">
    <source>
        <dbReference type="ARBA" id="ARBA00022679"/>
    </source>
</evidence>
<dbReference type="GO" id="GO:0015648">
    <property type="term" value="F:lipid-linked peptidoglycan transporter activity"/>
    <property type="evidence" value="ECO:0007669"/>
    <property type="project" value="TreeGrafter"/>
</dbReference>
<feature type="transmembrane region" description="Helical" evidence="23">
    <location>
        <begin position="125"/>
        <end position="143"/>
    </location>
</feature>
<reference evidence="24 25" key="1">
    <citation type="submission" date="2019-01" db="EMBL/GenBank/DDBJ databases">
        <title>Genome sequencing of strain FW100M-8.</title>
        <authorList>
            <person name="Heo J."/>
            <person name="Kim S.-J."/>
            <person name="Kim J.-S."/>
            <person name="Hong S.-B."/>
            <person name="Kwon S.-W."/>
        </authorList>
    </citation>
    <scope>NUCLEOTIDE SEQUENCE [LARGE SCALE GENOMIC DNA]</scope>
    <source>
        <strain evidence="24 25">FW100M-8</strain>
    </source>
</reference>
<evidence type="ECO:0000256" key="4">
    <source>
        <dbReference type="ARBA" id="ARBA00022618"/>
    </source>
</evidence>
<evidence type="ECO:0000256" key="17">
    <source>
        <dbReference type="ARBA" id="ARBA00041185"/>
    </source>
</evidence>
<organism evidence="24 25">
    <name type="scientific">Agromyces protaetiae</name>
    <dbReference type="NCBI Taxonomy" id="2509455"/>
    <lineage>
        <taxon>Bacteria</taxon>
        <taxon>Bacillati</taxon>
        <taxon>Actinomycetota</taxon>
        <taxon>Actinomycetes</taxon>
        <taxon>Micrococcales</taxon>
        <taxon>Microbacteriaceae</taxon>
        <taxon>Agromyces</taxon>
    </lineage>
</organism>
<sequence length="447" mass="47120">MARQPKPPPKTSLAGDPSTARRAKTAERVPGTSNAADASSGVAAARIRLGRVFRAESGAYFMLLGTTLFLVVFGLIMVLSSSLVQSKIEEDNFLSQAGRQSLYALIGVPLMLFAGRVPERLWMKAAWPALIISCFMQLLVVATPLGVEIGGNTNWLAIGSFSIQPSEMIKVALVMWLGLIVTKKQDRMGDFVHGIMPILLVGGGAIGLVLVGGDLGTVMIMAAMLFGALFLIGVRLRLLFLPIALGAIGMWLVAISSESRMKRISAFLQENCTSINTEDCWQVVHGTFALANGGIFGVGLGNSAAKWSWLPAADNDFIFAIIGEELGLIGATVVIVMFVLLAIAFARVLRIAATPFGKTVTAAVSVWVIVQAFVNIAVVLKLLPTLGVPLPLVSAGGSALLTTLFAIGIVLSVARDPEASARQAARAEARRVAKATGARNQKAGAAR</sequence>
<feature type="region of interest" description="Disordered" evidence="22">
    <location>
        <begin position="1"/>
        <end position="36"/>
    </location>
</feature>
<evidence type="ECO:0000256" key="10">
    <source>
        <dbReference type="ARBA" id="ARBA00022989"/>
    </source>
</evidence>
<evidence type="ECO:0000313" key="24">
    <source>
        <dbReference type="EMBL" id="QAY74177.1"/>
    </source>
</evidence>
<dbReference type="GO" id="GO:0008360">
    <property type="term" value="P:regulation of cell shape"/>
    <property type="evidence" value="ECO:0007669"/>
    <property type="project" value="UniProtKB-KW"/>
</dbReference>
<dbReference type="GO" id="GO:0009252">
    <property type="term" value="P:peptidoglycan biosynthetic process"/>
    <property type="evidence" value="ECO:0007669"/>
    <property type="project" value="UniProtKB-KW"/>
</dbReference>
<dbReference type="EC" id="2.4.99.28" evidence="19"/>
<keyword evidence="5" id="KW-0328">Glycosyltransferase</keyword>
<keyword evidence="8" id="KW-0133">Cell shape</keyword>
<dbReference type="RefSeq" id="WP_129191724.1">
    <property type="nucleotide sequence ID" value="NZ_CP035491.1"/>
</dbReference>
<keyword evidence="25" id="KW-1185">Reference proteome</keyword>
<protein>
    <recommendedName>
        <fullName evidence="17">Probable peptidoglycan glycosyltransferase FtsW</fullName>
        <ecNumber evidence="19">2.4.99.28</ecNumber>
    </recommendedName>
    <alternativeName>
        <fullName evidence="18">Cell division protein FtsW</fullName>
    </alternativeName>
    <alternativeName>
        <fullName evidence="15">Cell wall polymerase</fullName>
    </alternativeName>
    <alternativeName>
        <fullName evidence="14">Peptidoglycan polymerase</fullName>
    </alternativeName>
</protein>
<feature type="transmembrane region" description="Helical" evidence="23">
    <location>
        <begin position="392"/>
        <end position="414"/>
    </location>
</feature>
<comment type="subcellular location">
    <subcellularLocation>
        <location evidence="1">Cell membrane</location>
        <topology evidence="1">Multi-pass membrane protein</topology>
    </subcellularLocation>
</comment>
<dbReference type="KEGG" id="agf:ET445_13400"/>
<keyword evidence="3" id="KW-1003">Cell membrane</keyword>
<dbReference type="InterPro" id="IPR001182">
    <property type="entry name" value="FtsW/RodA"/>
</dbReference>
<evidence type="ECO:0000256" key="5">
    <source>
        <dbReference type="ARBA" id="ARBA00022676"/>
    </source>
</evidence>
<feature type="transmembrane region" description="Helical" evidence="23">
    <location>
        <begin position="191"/>
        <end position="209"/>
    </location>
</feature>
<dbReference type="AlphaFoldDB" id="A0A4P6FJM6"/>
<evidence type="ECO:0000256" key="1">
    <source>
        <dbReference type="ARBA" id="ARBA00004651"/>
    </source>
</evidence>
<evidence type="ECO:0000256" key="13">
    <source>
        <dbReference type="ARBA" id="ARBA00023316"/>
    </source>
</evidence>
<dbReference type="NCBIfam" id="TIGR02614">
    <property type="entry name" value="ftsW"/>
    <property type="match status" value="1"/>
</dbReference>
<dbReference type="OrthoDB" id="9768187at2"/>
<comment type="function">
    <text evidence="21">Peptidoglycan polymerase that is essential for cell division.</text>
</comment>
<feature type="transmembrane region" description="Helical" evidence="23">
    <location>
        <begin position="100"/>
        <end position="118"/>
    </location>
</feature>
<dbReference type="GO" id="GO:0005886">
    <property type="term" value="C:plasma membrane"/>
    <property type="evidence" value="ECO:0007669"/>
    <property type="project" value="UniProtKB-SubCell"/>
</dbReference>
<evidence type="ECO:0000256" key="8">
    <source>
        <dbReference type="ARBA" id="ARBA00022960"/>
    </source>
</evidence>
<keyword evidence="6" id="KW-0808">Transferase</keyword>
<evidence type="ECO:0000256" key="19">
    <source>
        <dbReference type="ARBA" id="ARBA00044770"/>
    </source>
</evidence>
<evidence type="ECO:0000256" key="14">
    <source>
        <dbReference type="ARBA" id="ARBA00032370"/>
    </source>
</evidence>
<evidence type="ECO:0000256" key="3">
    <source>
        <dbReference type="ARBA" id="ARBA00022475"/>
    </source>
</evidence>
<comment type="similarity">
    <text evidence="16">Belongs to the SEDS family. FtsW subfamily.</text>
</comment>
<dbReference type="GO" id="GO:0071555">
    <property type="term" value="P:cell wall organization"/>
    <property type="evidence" value="ECO:0007669"/>
    <property type="project" value="UniProtKB-KW"/>
</dbReference>
<keyword evidence="7 23" id="KW-0812">Transmembrane</keyword>
<dbReference type="GO" id="GO:0032153">
    <property type="term" value="C:cell division site"/>
    <property type="evidence" value="ECO:0007669"/>
    <property type="project" value="TreeGrafter"/>
</dbReference>
<dbReference type="InterPro" id="IPR013437">
    <property type="entry name" value="FtsW"/>
</dbReference>
<feature type="transmembrane region" description="Helical" evidence="23">
    <location>
        <begin position="326"/>
        <end position="348"/>
    </location>
</feature>